<dbReference type="eggNOG" id="KOG3656">
    <property type="taxonomic scope" value="Eukaryota"/>
</dbReference>
<evidence type="ECO:0000256" key="14">
    <source>
        <dbReference type="SAM" id="Phobius"/>
    </source>
</evidence>
<sequence length="817" mass="89743">MPESRGAPASPPPALATAPDPASCPPPPRSPGPQRGSSVPQKVAEALSSQYGLNVFVAGLLFLLAWAVHAAGVGKRDLLCLLTALMLLQLLWMLWYVGRSYAERHLIRPKDAHAGARWLRGSVTLFAVITIILGCFKVGYFIGFSECLSAAEGVFPVTHAVHTLLQADFCTALGEDVNRLWKWKRMPPTPRKAGSVCCSPGRGLWPELVLRIRHGDLNLSLDRAWSLPPAGEGGQGGRMRFGVIHSVFTNLLLWANSVLNESKHQLNEHKARLITLGFGNITIDPGIQHALRALEEHRAQRGRCAAPARWAAAMAVYLVHIGRSKAKSEAALAMFYLYAIALLLLMGAAGLLGIRIYRVDEKSLDESKNPARKLDADLLVGTASGSWLLSWGSILAMACAETRPPHTWYNLPYSVLAIAEKYIQNLFIIESARREPESLPEDACTLRVLTLWIPPAFGCRPEYDNGLEEVVFGFEPWIIVVNLAMPFSVFYRMHAAASLFEVYSQQEQLRRGSPSILNWHREASDPDGGGDLPSDPANGTAWEAPGEPVATAVNCDSSLNRAYAISSSLISFYIPVAVMIVTYTRIYRIAQEQIRRIASLERAAEHAQSCRSRVGSEPDASLRSSIRKETKVLKTLSVIMGVFVCCWLPFFVLNCMAPFCHGDPEDLGAGFPCVSETTFDVFVWFGWTNSSLNPVIYAFNADFRKVFAQLLGCSHLCRRTPVETVNISNELISYNQDTVFHKEVAAAYVHMIPNAVVPGDGELEDEEEDEEDPFHRMPQICQSSPDGDPAVGSVWELDCDGEVSLGKITPLTPNGVP</sequence>
<evidence type="ECO:0000256" key="4">
    <source>
        <dbReference type="ARBA" id="ARBA00022475"/>
    </source>
</evidence>
<evidence type="ECO:0000313" key="16">
    <source>
        <dbReference type="EMBL" id="KFO25758.1"/>
    </source>
</evidence>
<dbReference type="GO" id="GO:0042472">
    <property type="term" value="P:inner ear morphogenesis"/>
    <property type="evidence" value="ECO:0007669"/>
    <property type="project" value="TreeGrafter"/>
</dbReference>
<keyword evidence="6" id="KW-0375">Hydrogen ion transport</keyword>
<feature type="transmembrane region" description="Helical" evidence="14">
    <location>
        <begin position="563"/>
        <end position="586"/>
    </location>
</feature>
<keyword evidence="3" id="KW-0813">Transport</keyword>
<dbReference type="GO" id="GO:0015252">
    <property type="term" value="F:proton channel activity"/>
    <property type="evidence" value="ECO:0007669"/>
    <property type="project" value="InterPro"/>
</dbReference>
<evidence type="ECO:0000256" key="1">
    <source>
        <dbReference type="ARBA" id="ARBA00004651"/>
    </source>
</evidence>
<evidence type="ECO:0000256" key="5">
    <source>
        <dbReference type="ARBA" id="ARBA00022692"/>
    </source>
</evidence>
<dbReference type="Pfam" id="PF00001">
    <property type="entry name" value="7tm_1"/>
    <property type="match status" value="1"/>
</dbReference>
<comment type="catalytic activity">
    <reaction evidence="12">
        <text>H(+)(in) = H(+)(out)</text>
        <dbReference type="Rhea" id="RHEA:34979"/>
        <dbReference type="ChEBI" id="CHEBI:15378"/>
    </reaction>
</comment>
<keyword evidence="17" id="KW-1185">Reference proteome</keyword>
<dbReference type="PRINTS" id="PR00242">
    <property type="entry name" value="DOPAMINER"/>
</dbReference>
<evidence type="ECO:0000256" key="2">
    <source>
        <dbReference type="ARBA" id="ARBA00006513"/>
    </source>
</evidence>
<evidence type="ECO:0000256" key="10">
    <source>
        <dbReference type="ARBA" id="ARBA00023170"/>
    </source>
</evidence>
<reference evidence="16 17" key="1">
    <citation type="submission" date="2013-11" db="EMBL/GenBank/DDBJ databases">
        <title>The Damaraland mole rat (Fukomys damarensis) genome and evolution of African mole rats.</title>
        <authorList>
            <person name="Gladyshev V.N."/>
            <person name="Fang X."/>
        </authorList>
    </citation>
    <scope>NUCLEOTIDE SEQUENCE [LARGE SCALE GENOMIC DNA]</scope>
    <source>
        <tissue evidence="16">Liver</tissue>
    </source>
</reference>
<organism evidence="16 17">
    <name type="scientific">Fukomys damarensis</name>
    <name type="common">Damaraland mole rat</name>
    <name type="synonym">Cryptomys damarensis</name>
    <dbReference type="NCBI Taxonomy" id="885580"/>
    <lineage>
        <taxon>Eukaryota</taxon>
        <taxon>Metazoa</taxon>
        <taxon>Chordata</taxon>
        <taxon>Craniata</taxon>
        <taxon>Vertebrata</taxon>
        <taxon>Euteleostomi</taxon>
        <taxon>Mammalia</taxon>
        <taxon>Eutheria</taxon>
        <taxon>Euarchontoglires</taxon>
        <taxon>Glires</taxon>
        <taxon>Rodentia</taxon>
        <taxon>Hystricomorpha</taxon>
        <taxon>Bathyergidae</taxon>
        <taxon>Fukomys</taxon>
    </lineage>
</organism>
<dbReference type="AlphaFoldDB" id="A0A091D5L6"/>
<dbReference type="InterPro" id="IPR000929">
    <property type="entry name" value="Dopamine_rcpt"/>
</dbReference>
<keyword evidence="9 14" id="KW-0472">Membrane</keyword>
<accession>A0A091D5L6</accession>
<feature type="transmembrane region" description="Helical" evidence="14">
    <location>
        <begin position="335"/>
        <end position="357"/>
    </location>
</feature>
<evidence type="ECO:0000256" key="7">
    <source>
        <dbReference type="ARBA" id="ARBA00022989"/>
    </source>
</evidence>
<feature type="domain" description="G-protein coupled receptors family 1 profile" evidence="15">
    <location>
        <begin position="555"/>
        <end position="697"/>
    </location>
</feature>
<evidence type="ECO:0000256" key="9">
    <source>
        <dbReference type="ARBA" id="ARBA00023136"/>
    </source>
</evidence>
<evidence type="ECO:0000256" key="6">
    <source>
        <dbReference type="ARBA" id="ARBA00022781"/>
    </source>
</evidence>
<gene>
    <name evidence="16" type="ORF">H920_12894</name>
</gene>
<evidence type="ECO:0000313" key="17">
    <source>
        <dbReference type="Proteomes" id="UP000028990"/>
    </source>
</evidence>
<feature type="transmembrane region" description="Helical" evidence="14">
    <location>
        <begin position="51"/>
        <end position="71"/>
    </location>
</feature>
<name>A0A091D5L6_FUKDA</name>
<dbReference type="EMBL" id="KN123337">
    <property type="protein sequence ID" value="KFO25758.1"/>
    <property type="molecule type" value="Genomic_DNA"/>
</dbReference>
<dbReference type="PRINTS" id="PR00237">
    <property type="entry name" value="GPCRRHODOPSN"/>
</dbReference>
<dbReference type="PROSITE" id="PS50262">
    <property type="entry name" value="G_PROTEIN_RECEP_F1_2"/>
    <property type="match status" value="1"/>
</dbReference>
<comment type="similarity">
    <text evidence="2">Belongs to the otopetrin family.</text>
</comment>
<dbReference type="InterPro" id="IPR000276">
    <property type="entry name" value="GPCR_Rhodpsn"/>
</dbReference>
<keyword evidence="5 14" id="KW-0812">Transmembrane</keyword>
<evidence type="ECO:0000259" key="15">
    <source>
        <dbReference type="PROSITE" id="PS50262"/>
    </source>
</evidence>
<evidence type="ECO:0000256" key="12">
    <source>
        <dbReference type="ARBA" id="ARBA00024169"/>
    </source>
</evidence>
<proteinExistence type="inferred from homology"/>
<dbReference type="Proteomes" id="UP000028990">
    <property type="component" value="Unassembled WGS sequence"/>
</dbReference>
<dbReference type="InterPro" id="IPR017452">
    <property type="entry name" value="GPCR_Rhodpsn_7TM"/>
</dbReference>
<comment type="subcellular location">
    <subcellularLocation>
        <location evidence="1">Cell membrane</location>
        <topology evidence="1">Multi-pass membrane protein</topology>
    </subcellularLocation>
</comment>
<dbReference type="PANTHER" id="PTHR21522">
    <property type="entry name" value="PROTON CHANNEL OTOP"/>
    <property type="match status" value="1"/>
</dbReference>
<dbReference type="SUPFAM" id="SSF81321">
    <property type="entry name" value="Family A G protein-coupled receptor-like"/>
    <property type="match status" value="1"/>
</dbReference>
<dbReference type="InterPro" id="IPR004878">
    <property type="entry name" value="Otopetrin"/>
</dbReference>
<feature type="transmembrane region" description="Helical" evidence="14">
    <location>
        <begin position="118"/>
        <end position="136"/>
    </location>
</feature>
<keyword evidence="8" id="KW-0406">Ion transport</keyword>
<dbReference type="Pfam" id="PF03189">
    <property type="entry name" value="Otopetrin"/>
    <property type="match status" value="1"/>
</dbReference>
<feature type="compositionally biased region" description="Acidic residues" evidence="13">
    <location>
        <begin position="761"/>
        <end position="772"/>
    </location>
</feature>
<keyword evidence="11" id="KW-0407">Ion channel</keyword>
<evidence type="ECO:0000256" key="13">
    <source>
        <dbReference type="SAM" id="MobiDB-lite"/>
    </source>
</evidence>
<feature type="transmembrane region" description="Helical" evidence="14">
    <location>
        <begin position="632"/>
        <end position="653"/>
    </location>
</feature>
<dbReference type="GO" id="GO:0004930">
    <property type="term" value="F:G protein-coupled receptor activity"/>
    <property type="evidence" value="ECO:0007669"/>
    <property type="project" value="InterPro"/>
</dbReference>
<feature type="transmembrane region" description="Helical" evidence="14">
    <location>
        <begin position="78"/>
        <end position="98"/>
    </location>
</feature>
<evidence type="ECO:0000256" key="11">
    <source>
        <dbReference type="ARBA" id="ARBA00023303"/>
    </source>
</evidence>
<feature type="region of interest" description="Disordered" evidence="13">
    <location>
        <begin position="760"/>
        <end position="793"/>
    </location>
</feature>
<feature type="region of interest" description="Disordered" evidence="13">
    <location>
        <begin position="521"/>
        <end position="540"/>
    </location>
</feature>
<protein>
    <submittedName>
        <fullName evidence="16">Otopetrin-1</fullName>
    </submittedName>
</protein>
<evidence type="ECO:0000256" key="3">
    <source>
        <dbReference type="ARBA" id="ARBA00022448"/>
    </source>
</evidence>
<dbReference type="GO" id="GO:0005886">
    <property type="term" value="C:plasma membrane"/>
    <property type="evidence" value="ECO:0007669"/>
    <property type="project" value="UniProtKB-SubCell"/>
</dbReference>
<feature type="compositionally biased region" description="Pro residues" evidence="13">
    <location>
        <begin position="22"/>
        <end position="31"/>
    </location>
</feature>
<dbReference type="Gene3D" id="1.20.1070.10">
    <property type="entry name" value="Rhodopsin 7-helix transmembrane proteins"/>
    <property type="match status" value="1"/>
</dbReference>
<dbReference type="PANTHER" id="PTHR21522:SF19">
    <property type="entry name" value="PROTON CHANNEL OTOP1"/>
    <property type="match status" value="1"/>
</dbReference>
<keyword evidence="4" id="KW-1003">Cell membrane</keyword>
<evidence type="ECO:0000256" key="8">
    <source>
        <dbReference type="ARBA" id="ARBA00023065"/>
    </source>
</evidence>
<keyword evidence="10" id="KW-0675">Receptor</keyword>
<dbReference type="GO" id="GO:0045202">
    <property type="term" value="C:synapse"/>
    <property type="evidence" value="ECO:0007669"/>
    <property type="project" value="GOC"/>
</dbReference>
<dbReference type="GO" id="GO:0004952">
    <property type="term" value="F:dopamine neurotransmitter receptor activity"/>
    <property type="evidence" value="ECO:0007669"/>
    <property type="project" value="UniProtKB-ARBA"/>
</dbReference>
<feature type="region of interest" description="Disordered" evidence="13">
    <location>
        <begin position="1"/>
        <end position="39"/>
    </location>
</feature>
<keyword evidence="7 14" id="KW-1133">Transmembrane helix</keyword>